<evidence type="ECO:0000256" key="1">
    <source>
        <dbReference type="ARBA" id="ARBA00023125"/>
    </source>
</evidence>
<dbReference type="AlphaFoldDB" id="A0A0F9IHG1"/>
<evidence type="ECO:0008006" key="6">
    <source>
        <dbReference type="Google" id="ProtNLM"/>
    </source>
</evidence>
<evidence type="ECO:0000259" key="4">
    <source>
        <dbReference type="PROSITE" id="PS51900"/>
    </source>
</evidence>
<keyword evidence="1" id="KW-0238">DNA-binding</keyword>
<gene>
    <name evidence="5" type="ORF">LCGC14_1579030</name>
</gene>
<dbReference type="GO" id="GO:0006310">
    <property type="term" value="P:DNA recombination"/>
    <property type="evidence" value="ECO:0007669"/>
    <property type="project" value="UniProtKB-KW"/>
</dbReference>
<dbReference type="SUPFAM" id="SSF56349">
    <property type="entry name" value="DNA breaking-rejoining enzymes"/>
    <property type="match status" value="1"/>
</dbReference>
<keyword evidence="2" id="KW-0233">DNA recombination</keyword>
<evidence type="ECO:0000256" key="2">
    <source>
        <dbReference type="ARBA" id="ARBA00023172"/>
    </source>
</evidence>
<accession>A0A0F9IHG1</accession>
<reference evidence="5" key="1">
    <citation type="journal article" date="2015" name="Nature">
        <title>Complex archaea that bridge the gap between prokaryotes and eukaryotes.</title>
        <authorList>
            <person name="Spang A."/>
            <person name="Saw J.H."/>
            <person name="Jorgensen S.L."/>
            <person name="Zaremba-Niedzwiedzka K."/>
            <person name="Martijn J."/>
            <person name="Lind A.E."/>
            <person name="van Eijk R."/>
            <person name="Schleper C."/>
            <person name="Guy L."/>
            <person name="Ettema T.J."/>
        </authorList>
    </citation>
    <scope>NUCLEOTIDE SEQUENCE</scope>
</reference>
<evidence type="ECO:0000259" key="3">
    <source>
        <dbReference type="PROSITE" id="PS51898"/>
    </source>
</evidence>
<dbReference type="InterPro" id="IPR010998">
    <property type="entry name" value="Integrase_recombinase_N"/>
</dbReference>
<name>A0A0F9IHG1_9ZZZZ</name>
<feature type="domain" description="Tyr recombinase" evidence="3">
    <location>
        <begin position="218"/>
        <end position="405"/>
    </location>
</feature>
<proteinExistence type="predicted"/>
<organism evidence="5">
    <name type="scientific">marine sediment metagenome</name>
    <dbReference type="NCBI Taxonomy" id="412755"/>
    <lineage>
        <taxon>unclassified sequences</taxon>
        <taxon>metagenomes</taxon>
        <taxon>ecological metagenomes</taxon>
    </lineage>
</organism>
<dbReference type="PROSITE" id="PS51900">
    <property type="entry name" value="CB"/>
    <property type="match status" value="1"/>
</dbReference>
<comment type="caution">
    <text evidence="5">The sequence shown here is derived from an EMBL/GenBank/DDBJ whole genome shotgun (WGS) entry which is preliminary data.</text>
</comment>
<dbReference type="GO" id="GO:0003677">
    <property type="term" value="F:DNA binding"/>
    <property type="evidence" value="ECO:0007669"/>
    <property type="project" value="UniProtKB-KW"/>
</dbReference>
<dbReference type="Gene3D" id="1.10.443.10">
    <property type="entry name" value="Intergrase catalytic core"/>
    <property type="match status" value="1"/>
</dbReference>
<dbReference type="InterPro" id="IPR050090">
    <property type="entry name" value="Tyrosine_recombinase_XerCD"/>
</dbReference>
<dbReference type="InterPro" id="IPR044068">
    <property type="entry name" value="CB"/>
</dbReference>
<dbReference type="PANTHER" id="PTHR30349">
    <property type="entry name" value="PHAGE INTEGRASE-RELATED"/>
    <property type="match status" value="1"/>
</dbReference>
<evidence type="ECO:0000313" key="5">
    <source>
        <dbReference type="EMBL" id="KKM27011.1"/>
    </source>
</evidence>
<protein>
    <recommendedName>
        <fullName evidence="6">Tyr recombinase domain-containing protein</fullName>
    </recommendedName>
</protein>
<dbReference type="InterPro" id="IPR011010">
    <property type="entry name" value="DNA_brk_join_enz"/>
</dbReference>
<dbReference type="Pfam" id="PF00589">
    <property type="entry name" value="Phage_integrase"/>
    <property type="match status" value="1"/>
</dbReference>
<dbReference type="PANTHER" id="PTHR30349:SF41">
    <property type="entry name" value="INTEGRASE_RECOMBINASE PROTEIN MJ0367-RELATED"/>
    <property type="match status" value="1"/>
</dbReference>
<sequence length="418" mass="47373">MKQISLRKIINIAMEAVASFGNKESVTRCYRQTYNRLIQYFSARNRTIFSVQLADDFVKECKQQLEKGICSICRFKYTRRAVQLLKDYYYTGNIVWKPYSFAKKRIAPTNPVFVKLQEDYIGYLVELGWKRNSIESADNHSRQFLVFIEAKERRSIAEIEPIDVSEFFPQLIGRYQATSMGTVASTLRSFITYIGKTGITQAEPLLRAIPTRCARKRSIIPTITKEEGEAILSAQQADESCSQRNRAIILLALRTGLRSVDVINLKFSDIDWRNDIISIVQQKTGQPLVLPLVPEVGNAIAAYIMQERPESDLPYIFLRSRAPYKQLTSNTSCWWVSANAMKSACVRQEKGDRKGLHVLRHSLATNLLAEGVAVSVIASILGHSNKESTNIYLSADEVHLKECALGLSGIEVTREELL</sequence>
<dbReference type="GO" id="GO:0015074">
    <property type="term" value="P:DNA integration"/>
    <property type="evidence" value="ECO:0007669"/>
    <property type="project" value="InterPro"/>
</dbReference>
<dbReference type="EMBL" id="LAZR01012404">
    <property type="protein sequence ID" value="KKM27011.1"/>
    <property type="molecule type" value="Genomic_DNA"/>
</dbReference>
<dbReference type="InterPro" id="IPR002104">
    <property type="entry name" value="Integrase_catalytic"/>
</dbReference>
<feature type="domain" description="Core-binding (CB)" evidence="4">
    <location>
        <begin position="111"/>
        <end position="195"/>
    </location>
</feature>
<dbReference type="PROSITE" id="PS51898">
    <property type="entry name" value="TYR_RECOMBINASE"/>
    <property type="match status" value="1"/>
</dbReference>
<dbReference type="Gene3D" id="1.10.150.130">
    <property type="match status" value="1"/>
</dbReference>
<dbReference type="InterPro" id="IPR013762">
    <property type="entry name" value="Integrase-like_cat_sf"/>
</dbReference>
<dbReference type="CDD" id="cd01188">
    <property type="entry name" value="INT_RitA_C_like"/>
    <property type="match status" value="1"/>
</dbReference>